<protein>
    <recommendedName>
        <fullName evidence="3">Protein MIZU-KUSSEI 1</fullName>
    </recommendedName>
</protein>
<accession>A0AAP0GZ02</accession>
<evidence type="ECO:0008006" key="3">
    <source>
        <dbReference type="Google" id="ProtNLM"/>
    </source>
</evidence>
<dbReference type="EMBL" id="JBCNJP010000016">
    <property type="protein sequence ID" value="KAK9065742.1"/>
    <property type="molecule type" value="Genomic_DNA"/>
</dbReference>
<proteinExistence type="predicted"/>
<reference evidence="1 2" key="1">
    <citation type="submission" date="2024-04" db="EMBL/GenBank/DDBJ databases">
        <title>The reference genome of an endangered Asteraceae, Deinandra increscens subsp. villosa, native to the Central Coast of California.</title>
        <authorList>
            <person name="Guilliams M."/>
            <person name="Hasenstab-Lehman K."/>
            <person name="Meyer R."/>
            <person name="Mcevoy S."/>
        </authorList>
    </citation>
    <scope>NUCLEOTIDE SEQUENCE [LARGE SCALE GENOMIC DNA]</scope>
    <source>
        <tissue evidence="1">Leaf</tissue>
    </source>
</reference>
<dbReference type="NCBIfam" id="TIGR01570">
    <property type="entry name" value="A_thal_3588"/>
    <property type="match status" value="1"/>
</dbReference>
<organism evidence="1 2">
    <name type="scientific">Deinandra increscens subsp. villosa</name>
    <dbReference type="NCBI Taxonomy" id="3103831"/>
    <lineage>
        <taxon>Eukaryota</taxon>
        <taxon>Viridiplantae</taxon>
        <taxon>Streptophyta</taxon>
        <taxon>Embryophyta</taxon>
        <taxon>Tracheophyta</taxon>
        <taxon>Spermatophyta</taxon>
        <taxon>Magnoliopsida</taxon>
        <taxon>eudicotyledons</taxon>
        <taxon>Gunneridae</taxon>
        <taxon>Pentapetalae</taxon>
        <taxon>asterids</taxon>
        <taxon>campanulids</taxon>
        <taxon>Asterales</taxon>
        <taxon>Asteraceae</taxon>
        <taxon>Asteroideae</taxon>
        <taxon>Heliantheae alliance</taxon>
        <taxon>Madieae</taxon>
        <taxon>Madiinae</taxon>
        <taxon>Deinandra</taxon>
    </lineage>
</organism>
<dbReference type="Proteomes" id="UP001408789">
    <property type="component" value="Unassembled WGS sequence"/>
</dbReference>
<name>A0AAP0GZ02_9ASTR</name>
<comment type="caution">
    <text evidence="1">The sequence shown here is derived from an EMBL/GenBank/DDBJ whole genome shotgun (WGS) entry which is preliminary data.</text>
</comment>
<gene>
    <name evidence="1" type="ORF">SSX86_015143</name>
</gene>
<evidence type="ECO:0000313" key="1">
    <source>
        <dbReference type="EMBL" id="KAK9065742.1"/>
    </source>
</evidence>
<sequence>MTTAVMKHSPRLSISRNNSIQSNYIITTSFMIDPNSTDDKPLVGKSSPLSLRRFSGTRTVFSNLLQSLLTAITIPNIFPVFRLPSLTPTLGRKVTGTLFGNRRGNVSFAVQYDVRSAPVLIIELAMSTSALVKEMSSGLVRIALECEKLTQPTATRLVARGRGRLFKEPTWTMYCNGRKCGYALSKACTDSDWHVLSMVQSVSVGAGVIPLLEDSGKGDGPGGSEGELVYMRAKFERVVGSRDSEAYYMMNPDRNGGPELSIFMLRI</sequence>
<dbReference type="PANTHER" id="PTHR31696:SF71">
    <property type="entry name" value="PROTEIN MIZU-KUSSEI 1"/>
    <property type="match status" value="1"/>
</dbReference>
<dbReference type="GO" id="GO:0010274">
    <property type="term" value="P:hydrotropism"/>
    <property type="evidence" value="ECO:0007669"/>
    <property type="project" value="InterPro"/>
</dbReference>
<keyword evidence="2" id="KW-1185">Reference proteome</keyword>
<dbReference type="PANTHER" id="PTHR31696">
    <property type="entry name" value="PROTEIN MIZU-KUSSEI 1"/>
    <property type="match status" value="1"/>
</dbReference>
<dbReference type="Pfam" id="PF04759">
    <property type="entry name" value="DUF617"/>
    <property type="match status" value="1"/>
</dbReference>
<dbReference type="AlphaFoldDB" id="A0AAP0GZ02"/>
<evidence type="ECO:0000313" key="2">
    <source>
        <dbReference type="Proteomes" id="UP001408789"/>
    </source>
</evidence>
<dbReference type="InterPro" id="IPR006460">
    <property type="entry name" value="MIZ1-like_pln"/>
</dbReference>